<dbReference type="Gene3D" id="3.30.710.10">
    <property type="entry name" value="Potassium Channel Kv1.1, Chain A"/>
    <property type="match status" value="1"/>
</dbReference>
<dbReference type="GO" id="GO:0004719">
    <property type="term" value="F:protein-L-isoaspartate (D-aspartate) O-methyltransferase activity"/>
    <property type="evidence" value="ECO:0007669"/>
    <property type="project" value="InterPro"/>
</dbReference>
<dbReference type="CDD" id="cd02440">
    <property type="entry name" value="AdoMet_MTases"/>
    <property type="match status" value="1"/>
</dbReference>
<dbReference type="SUPFAM" id="SSF53335">
    <property type="entry name" value="S-adenosyl-L-methionine-dependent methyltransferases"/>
    <property type="match status" value="1"/>
</dbReference>
<reference evidence="4" key="1">
    <citation type="journal article" date="2022" name="Proc. Natl. Acad. Sci. U.S.A.">
        <title>Life cycle and functional genomics of the unicellular red alga Galdieria for elucidating algal and plant evolution and industrial use.</title>
        <authorList>
            <person name="Hirooka S."/>
            <person name="Itabashi T."/>
            <person name="Ichinose T.M."/>
            <person name="Onuma R."/>
            <person name="Fujiwara T."/>
            <person name="Yamashita S."/>
            <person name="Jong L.W."/>
            <person name="Tomita R."/>
            <person name="Iwane A.H."/>
            <person name="Miyagishima S.Y."/>
        </authorList>
    </citation>
    <scope>NUCLEOTIDE SEQUENCE</scope>
    <source>
        <strain evidence="4">NBRC 102759</strain>
    </source>
</reference>
<dbReference type="CDD" id="cd14733">
    <property type="entry name" value="BACK"/>
    <property type="match status" value="1"/>
</dbReference>
<protein>
    <recommendedName>
        <fullName evidence="3">BTB domain-containing protein</fullName>
    </recommendedName>
</protein>
<dbReference type="SMART" id="SM00225">
    <property type="entry name" value="BTB"/>
    <property type="match status" value="1"/>
</dbReference>
<dbReference type="CDD" id="cd18186">
    <property type="entry name" value="BTB_POZ_ZBTB_KLHL-like"/>
    <property type="match status" value="1"/>
</dbReference>
<dbReference type="AlphaFoldDB" id="A0A9C7UML6"/>
<dbReference type="SUPFAM" id="SSF54695">
    <property type="entry name" value="POZ domain"/>
    <property type="match status" value="1"/>
</dbReference>
<comment type="similarity">
    <text evidence="1">Belongs to the methyltransferase superfamily. L-isoaspartyl/D-aspartyl protein methyltransferase family.</text>
</comment>
<gene>
    <name evidence="4" type="ORF">GpartN1_g544.t1</name>
</gene>
<name>A0A9C7UML6_9RHOD</name>
<proteinExistence type="inferred from homology"/>
<dbReference type="Proteomes" id="UP001061958">
    <property type="component" value="Unassembled WGS sequence"/>
</dbReference>
<dbReference type="Gene3D" id="3.40.50.150">
    <property type="entry name" value="Vaccinia Virus protein VP39"/>
    <property type="match status" value="1"/>
</dbReference>
<comment type="caution">
    <text evidence="4">The sequence shown here is derived from an EMBL/GenBank/DDBJ whole genome shotgun (WGS) entry which is preliminary data.</text>
</comment>
<dbReference type="PROSITE" id="PS50097">
    <property type="entry name" value="BTB"/>
    <property type="match status" value="1"/>
</dbReference>
<feature type="domain" description="BTB" evidence="3">
    <location>
        <begin position="359"/>
        <end position="435"/>
    </location>
</feature>
<dbReference type="Gene3D" id="1.25.40.420">
    <property type="match status" value="1"/>
</dbReference>
<evidence type="ECO:0000313" key="4">
    <source>
        <dbReference type="EMBL" id="GJQ08753.1"/>
    </source>
</evidence>
<dbReference type="InterPro" id="IPR029063">
    <property type="entry name" value="SAM-dependent_MTases_sf"/>
</dbReference>
<dbReference type="InterPro" id="IPR011333">
    <property type="entry name" value="SKP1/BTB/POZ_sf"/>
</dbReference>
<dbReference type="PANTHER" id="PTHR11579">
    <property type="entry name" value="PROTEIN-L-ISOASPARTATE O-METHYLTRANSFERASE"/>
    <property type="match status" value="1"/>
</dbReference>
<keyword evidence="5" id="KW-1185">Reference proteome</keyword>
<feature type="region of interest" description="Disordered" evidence="2">
    <location>
        <begin position="1"/>
        <end position="53"/>
    </location>
</feature>
<accession>A0A9C7UML6</accession>
<dbReference type="OrthoDB" id="73890at2759"/>
<feature type="compositionally biased region" description="Basic and acidic residues" evidence="2">
    <location>
        <begin position="1"/>
        <end position="17"/>
    </location>
</feature>
<evidence type="ECO:0000313" key="5">
    <source>
        <dbReference type="Proteomes" id="UP001061958"/>
    </source>
</evidence>
<dbReference type="InterPro" id="IPR000682">
    <property type="entry name" value="PCMT"/>
</dbReference>
<feature type="compositionally biased region" description="Polar residues" evidence="2">
    <location>
        <begin position="18"/>
        <end position="41"/>
    </location>
</feature>
<dbReference type="Pfam" id="PF00651">
    <property type="entry name" value="BTB"/>
    <property type="match status" value="1"/>
</dbReference>
<dbReference type="GO" id="GO:0005737">
    <property type="term" value="C:cytoplasm"/>
    <property type="evidence" value="ECO:0007669"/>
    <property type="project" value="TreeGrafter"/>
</dbReference>
<evidence type="ECO:0000256" key="1">
    <source>
        <dbReference type="ARBA" id="ARBA00005369"/>
    </source>
</evidence>
<reference evidence="4" key="2">
    <citation type="submission" date="2022-01" db="EMBL/GenBank/DDBJ databases">
        <authorList>
            <person name="Hirooka S."/>
            <person name="Miyagishima S.Y."/>
        </authorList>
    </citation>
    <scope>NUCLEOTIDE SEQUENCE</scope>
    <source>
        <strain evidence="4">NBRC 102759</strain>
    </source>
</reference>
<sequence>MDHQYSGDSDERFHTSEHSATNSEGSFSQHSTGESVSGQHSPESEGSENAPSEFPERISLRHLLTLVTNNNPNVLRAFLGGESPQTNEELIQYLKRNGSISSKKVEHAFQVLPRDLFVPENQKSQAFDNYPLRVEELGFNISAPEMYAIALEHLEIEEGDRILDIGCGCGHLTCLLAFMAGGSGLVRGVELSRDIAEHCRKNVEFAKFSRPEFAENASEIEILVSNVFFLEEEIHINAYNRVYCGATCPIPYLSDIVKLLQPGGRMVCPIDEKLYVIKRKEGSSESVQYSKEAVADVRFGNLIIPSKYDILRERYRKRMSSRFQLQQPLSSFTSDLGSIGKDTEGFQDVESLFMSPRRSDISLLVLDDSSGTNETIGVPSHKFVLSARSGHFRALFQSQMKDSKNTTVHIPTEFPWSVFRECLRYIYTDKAHIDSSNCIQALECSRFYDIPEGFSYLCEEQLRKRALADPNDVAYVLAVAHRYACKNLKTYLASHILRNFNSIKNTDSWKEIDPELVDFVLEEAYDTYTYLTSLFDL</sequence>
<organism evidence="4 5">
    <name type="scientific">Galdieria partita</name>
    <dbReference type="NCBI Taxonomy" id="83374"/>
    <lineage>
        <taxon>Eukaryota</taxon>
        <taxon>Rhodophyta</taxon>
        <taxon>Bangiophyceae</taxon>
        <taxon>Galdieriales</taxon>
        <taxon>Galdieriaceae</taxon>
        <taxon>Galdieria</taxon>
    </lineage>
</organism>
<dbReference type="Pfam" id="PF01135">
    <property type="entry name" value="PCMT"/>
    <property type="match status" value="1"/>
</dbReference>
<dbReference type="EMBL" id="BQMJ01000004">
    <property type="protein sequence ID" value="GJQ08753.1"/>
    <property type="molecule type" value="Genomic_DNA"/>
</dbReference>
<evidence type="ECO:0000259" key="3">
    <source>
        <dbReference type="PROSITE" id="PS50097"/>
    </source>
</evidence>
<evidence type="ECO:0000256" key="2">
    <source>
        <dbReference type="SAM" id="MobiDB-lite"/>
    </source>
</evidence>
<dbReference type="PANTHER" id="PTHR11579:SF9">
    <property type="entry name" value="PROTEIN-L-ISOASPARTATE O-METHYLTRANSFERASE"/>
    <property type="match status" value="1"/>
</dbReference>
<dbReference type="InterPro" id="IPR000210">
    <property type="entry name" value="BTB/POZ_dom"/>
</dbReference>